<evidence type="ECO:0000313" key="6">
    <source>
        <dbReference type="EMBL" id="CCE27122.1"/>
    </source>
</evidence>
<dbReference type="Pfam" id="PF23226">
    <property type="entry name" value="Exo_endo_phos_PGAP2IP"/>
    <property type="match status" value="1"/>
</dbReference>
<feature type="transmembrane region" description="Helical" evidence="1">
    <location>
        <begin position="401"/>
        <end position="421"/>
    </location>
</feature>
<dbReference type="GO" id="GO:0005783">
    <property type="term" value="C:endoplasmic reticulum"/>
    <property type="evidence" value="ECO:0007669"/>
    <property type="project" value="TreeGrafter"/>
</dbReference>
<feature type="transmembrane region" description="Helical" evidence="1">
    <location>
        <begin position="465"/>
        <end position="483"/>
    </location>
</feature>
<protein>
    <submittedName>
        <fullName evidence="6">Related to CWH43-putative sensor/transporter protein</fullName>
    </submittedName>
</protein>
<dbReference type="AlphaFoldDB" id="M1VU43"/>
<dbReference type="InterPro" id="IPR053912">
    <property type="entry name" value="PGAP2IP_TM_1nd"/>
</dbReference>
<feature type="domain" description="PGAP2IP C-terminal nuclease-like" evidence="5">
    <location>
        <begin position="725"/>
        <end position="973"/>
    </location>
</feature>
<dbReference type="GO" id="GO:0031505">
    <property type="term" value="P:fungal-type cell wall organization"/>
    <property type="evidence" value="ECO:0007669"/>
    <property type="project" value="TreeGrafter"/>
</dbReference>
<dbReference type="InterPro" id="IPR057315">
    <property type="entry name" value="Exo_endo_phos_PGAP2IP_C"/>
</dbReference>
<keyword evidence="1" id="KW-1133">Transmembrane helix</keyword>
<feature type="transmembrane region" description="Helical" evidence="1">
    <location>
        <begin position="567"/>
        <end position="584"/>
    </location>
</feature>
<dbReference type="Pfam" id="PF23022">
    <property type="entry name" value="6TM_1st_PGAP2IP"/>
    <property type="match status" value="1"/>
</dbReference>
<evidence type="ECO:0000259" key="4">
    <source>
        <dbReference type="Pfam" id="PF23022"/>
    </source>
</evidence>
<dbReference type="InterPro" id="IPR019402">
    <property type="entry name" value="CWH43_N"/>
</dbReference>
<dbReference type="PANTHER" id="PTHR14859:SF1">
    <property type="entry name" value="PGAP2-INTERACTING PROTEIN"/>
    <property type="match status" value="1"/>
</dbReference>
<feature type="transmembrane region" description="Helical" evidence="1">
    <location>
        <begin position="154"/>
        <end position="172"/>
    </location>
</feature>
<feature type="domain" description="PGAP2IP second transmembrane" evidence="3">
    <location>
        <begin position="498"/>
        <end position="675"/>
    </location>
</feature>
<dbReference type="STRING" id="1111077.M1VU43"/>
<evidence type="ECO:0000259" key="3">
    <source>
        <dbReference type="Pfam" id="PF23021"/>
    </source>
</evidence>
<dbReference type="EMBL" id="CAGA01000003">
    <property type="protein sequence ID" value="CCE27122.1"/>
    <property type="molecule type" value="Genomic_DNA"/>
</dbReference>
<feature type="domain" description="PGAP2IP first transmembrane" evidence="4">
    <location>
        <begin position="327"/>
        <end position="480"/>
    </location>
</feature>
<dbReference type="InterPro" id="IPR051916">
    <property type="entry name" value="GPI-anchor_lipid_remodeler"/>
</dbReference>
<feature type="transmembrane region" description="Helical" evidence="1">
    <location>
        <begin position="655"/>
        <end position="671"/>
    </location>
</feature>
<gene>
    <name evidence="6" type="ORF">CPUR_00594</name>
</gene>
<feature type="transmembrane region" description="Helical" evidence="1">
    <location>
        <begin position="184"/>
        <end position="203"/>
    </location>
</feature>
<accession>M1VU43</accession>
<dbReference type="InterPro" id="IPR053911">
    <property type="entry name" value="PGAP2IP_TM_2nd"/>
</dbReference>
<dbReference type="Pfam" id="PF10277">
    <property type="entry name" value="Frag1"/>
    <property type="match status" value="1"/>
</dbReference>
<feature type="transmembrane region" description="Helical" evidence="1">
    <location>
        <begin position="244"/>
        <end position="266"/>
    </location>
</feature>
<dbReference type="Proteomes" id="UP000016801">
    <property type="component" value="Unassembled WGS sequence"/>
</dbReference>
<feature type="transmembrane region" description="Helical" evidence="1">
    <location>
        <begin position="323"/>
        <end position="344"/>
    </location>
</feature>
<dbReference type="Gene3D" id="3.60.10.10">
    <property type="entry name" value="Endonuclease/exonuclease/phosphatase"/>
    <property type="match status" value="1"/>
</dbReference>
<feature type="transmembrane region" description="Helical" evidence="1">
    <location>
        <begin position="433"/>
        <end position="450"/>
    </location>
</feature>
<keyword evidence="1" id="KW-0812">Transmembrane</keyword>
<dbReference type="GO" id="GO:0006506">
    <property type="term" value="P:GPI anchor biosynthetic process"/>
    <property type="evidence" value="ECO:0007669"/>
    <property type="project" value="TreeGrafter"/>
</dbReference>
<evidence type="ECO:0000259" key="2">
    <source>
        <dbReference type="Pfam" id="PF10277"/>
    </source>
</evidence>
<dbReference type="InterPro" id="IPR036691">
    <property type="entry name" value="Endo/exonu/phosph_ase_sf"/>
</dbReference>
<organism evidence="6 7">
    <name type="scientific">Claviceps purpurea (strain 20.1)</name>
    <name type="common">Ergot fungus</name>
    <name type="synonym">Sphacelia segetum</name>
    <dbReference type="NCBI Taxonomy" id="1111077"/>
    <lineage>
        <taxon>Eukaryota</taxon>
        <taxon>Fungi</taxon>
        <taxon>Dikarya</taxon>
        <taxon>Ascomycota</taxon>
        <taxon>Pezizomycotina</taxon>
        <taxon>Sordariomycetes</taxon>
        <taxon>Hypocreomycetidae</taxon>
        <taxon>Hypocreales</taxon>
        <taxon>Clavicipitaceae</taxon>
        <taxon>Claviceps</taxon>
    </lineage>
</organism>
<feature type="transmembrane region" description="Helical" evidence="1">
    <location>
        <begin position="590"/>
        <end position="608"/>
    </location>
</feature>
<feature type="transmembrane region" description="Helical" evidence="1">
    <location>
        <begin position="380"/>
        <end position="395"/>
    </location>
</feature>
<name>M1VU43_CLAP2</name>
<feature type="transmembrane region" description="Helical" evidence="1">
    <location>
        <begin position="620"/>
        <end position="643"/>
    </location>
</feature>
<comment type="caution">
    <text evidence="6">The sequence shown here is derived from an EMBL/GenBank/DDBJ whole genome shotgun (WGS) entry which is preliminary data.</text>
</comment>
<feature type="transmembrane region" description="Helical" evidence="1">
    <location>
        <begin position="539"/>
        <end position="560"/>
    </location>
</feature>
<evidence type="ECO:0000256" key="1">
    <source>
        <dbReference type="SAM" id="Phobius"/>
    </source>
</evidence>
<feature type="domain" description="CWH43-like N-terminal" evidence="2">
    <location>
        <begin position="63"/>
        <end position="270"/>
    </location>
</feature>
<feature type="transmembrane region" description="Helical" evidence="1">
    <location>
        <begin position="71"/>
        <end position="89"/>
    </location>
</feature>
<dbReference type="OrthoDB" id="68581at2759"/>
<proteinExistence type="predicted"/>
<dbReference type="Pfam" id="PF23021">
    <property type="entry name" value="6TM_2nd_PGAP2IP"/>
    <property type="match status" value="1"/>
</dbReference>
<feature type="transmembrane region" description="Helical" evidence="1">
    <location>
        <begin position="692"/>
        <end position="710"/>
    </location>
</feature>
<feature type="transmembrane region" description="Helical" evidence="1">
    <location>
        <begin position="350"/>
        <end position="368"/>
    </location>
</feature>
<reference evidence="6 7" key="1">
    <citation type="journal article" date="2013" name="PLoS Genet.">
        <title>Plant-symbiotic fungi as chemical engineers: Multi-genome analysis of the Clavicipitaceae reveals dynamics of alkaloid loci.</title>
        <authorList>
            <person name="Schardl C.L."/>
            <person name="Young C.A."/>
            <person name="Hesse U."/>
            <person name="Amyotte S.G."/>
            <person name="Andreeva K."/>
            <person name="Calie P.J."/>
            <person name="Fleetwood D.J."/>
            <person name="Haws D.C."/>
            <person name="Moore N."/>
            <person name="Oeser B."/>
            <person name="Panaccione D.G."/>
            <person name="Schweri K.K."/>
            <person name="Voisey C.R."/>
            <person name="Farman M.L."/>
            <person name="Jaromczyk J.W."/>
            <person name="Roe B.A."/>
            <person name="O'Sullivan D.M."/>
            <person name="Scott B."/>
            <person name="Tudzynski P."/>
            <person name="An Z."/>
            <person name="Arnaoudova E.G."/>
            <person name="Bullock C.T."/>
            <person name="Charlton N.D."/>
            <person name="Chen L."/>
            <person name="Cox M."/>
            <person name="Dinkins R.D."/>
            <person name="Florea S."/>
            <person name="Glenn A.E."/>
            <person name="Gordon A."/>
            <person name="Gueldener U."/>
            <person name="Harris D.R."/>
            <person name="Hollin W."/>
            <person name="Jaromczyk J."/>
            <person name="Johnson R.D."/>
            <person name="Khan A.K."/>
            <person name="Leistner E."/>
            <person name="Leuchtmann A."/>
            <person name="Li C."/>
            <person name="Liu J."/>
            <person name="Liu J."/>
            <person name="Liu M."/>
            <person name="Mace W."/>
            <person name="Machado C."/>
            <person name="Nagabhyru P."/>
            <person name="Pan J."/>
            <person name="Schmid J."/>
            <person name="Sugawara K."/>
            <person name="Steiner U."/>
            <person name="Takach J.E."/>
            <person name="Tanaka E."/>
            <person name="Webb J.S."/>
            <person name="Wilson E.V."/>
            <person name="Wiseman J.L."/>
            <person name="Yoshida R."/>
            <person name="Zeng Z."/>
        </authorList>
    </citation>
    <scope>NUCLEOTIDE SEQUENCE [LARGE SCALE GENOMIC DNA]</scope>
    <source>
        <strain evidence="6 7">20.1</strain>
    </source>
</reference>
<dbReference type="FunFam" id="3.60.10.10:FF:000031">
    <property type="entry name" value="Calcofluor white hypersensitive protein"/>
    <property type="match status" value="1"/>
</dbReference>
<dbReference type="GO" id="GO:0016020">
    <property type="term" value="C:membrane"/>
    <property type="evidence" value="ECO:0007669"/>
    <property type="project" value="GOC"/>
</dbReference>
<evidence type="ECO:0000259" key="5">
    <source>
        <dbReference type="Pfam" id="PF23226"/>
    </source>
</evidence>
<evidence type="ECO:0000313" key="7">
    <source>
        <dbReference type="Proteomes" id="UP000016801"/>
    </source>
</evidence>
<dbReference type="HOGENOM" id="CLU_009808_0_0_1"/>
<sequence length="1002" mass="111980">MQVPGSFSSRGSKFLRSENFSGAASTDSQPCKLRALEVGPCGAEPSWYYKDKDGGVVLSFGGHWVSWAHTVIAYTAFLSALIVGVGLHYHKIVQNEFYGYPQEWFPSVSATIGDRYPERSFFMIFIAITSGPRFALVGLFYLLSRKPGTKLPGFVASMGILRTLTCGGWTYITSTDDHDWHDILMISYIVCTLPWTLGCIALSPPNPQAIKYRKYIASSFFGTLVPLIYFFIQHKVHRVAGAYTIYAFFEWALILFDVGFDAVTALDFKTFQVVVKDVRGLSKGENSSSVSSAVMEKEKEKATGGLYSVRFTWSEALDTAADVYHGFVFWSMLTSLGLVVWYFPLWHMGISGYEAFVLASISPLLLIGPLRSAVVNNQRLIHLLSLSGVAAYLVLDPARRLFTVGFGVAMSTLGWVATLHAESVHDARFESKLLGLLVGLILSSTAKFAWQTNNPIWPIMHKANGGWNLAGLIFGVLAALRFTRKAPLTSSTSQAAAKGSTVLAACGVGGVFFGMHSLLSDTSTMILWVWEGFPVRGPYFSTHGWCTLAAMSAGVFFGIYKPSLAGGWATYTVGAIGAIVLTFFSHWFGYYGALIIAAYLMAVAVPLLTSASKKSPATTFGLGFFIYVFLVLFHVWVVAYAFVPGGPLVREHTDWIMYTMIGLIGASVYDYNSSKPRKQEARRRSASQHKKYFGVATIFVNILFLCSAFMRFPTNDYKPYHAQDRVLTAGIWTIHFSLDNDMWSSEYRMRDLIKEMELDVVGLLESDLQRIIMGNRDSTQFLAEDLGMYVDYGPGPNKHTWGAALLSKFPIVESKHHLLPSPVGELAPAIHATLDVYGELVDVFVFHSGQEEDPEDRRQQSEYLAKLMGSTPRPAFLLSYLVTKPLEGNYNNYVSEKSGMHDVDPTDWDRWCEYILFKRLKRVGYARVSRSTITDTELQVAKFVVPRSSEEAQQLDSMSAEERNRRVQEDEVPQGWRFPAMFRGQGVRDHRYHVFDEPRYYN</sequence>
<dbReference type="SUPFAM" id="SSF56219">
    <property type="entry name" value="DNase I-like"/>
    <property type="match status" value="1"/>
</dbReference>
<feature type="transmembrane region" description="Helical" evidence="1">
    <location>
        <begin position="215"/>
        <end position="232"/>
    </location>
</feature>
<dbReference type="PANTHER" id="PTHR14859">
    <property type="entry name" value="CALCOFLUOR WHITE HYPERSENSITIVE PROTEIN PRECURSOR"/>
    <property type="match status" value="1"/>
</dbReference>
<dbReference type="eggNOG" id="KOG3979">
    <property type="taxonomic scope" value="Eukaryota"/>
</dbReference>
<feature type="transmembrane region" description="Helical" evidence="1">
    <location>
        <begin position="121"/>
        <end position="142"/>
    </location>
</feature>
<dbReference type="VEuPathDB" id="FungiDB:CPUR_00594"/>
<keyword evidence="1" id="KW-0472">Membrane</keyword>
<keyword evidence="7" id="KW-1185">Reference proteome</keyword>
<feature type="transmembrane region" description="Helical" evidence="1">
    <location>
        <begin position="495"/>
        <end position="519"/>
    </location>
</feature>